<dbReference type="GO" id="GO:0045944">
    <property type="term" value="P:positive regulation of transcription by RNA polymerase II"/>
    <property type="evidence" value="ECO:0007669"/>
    <property type="project" value="InterPro"/>
</dbReference>
<dbReference type="InterPro" id="IPR044280">
    <property type="entry name" value="Hac1/HY5"/>
</dbReference>
<evidence type="ECO:0000256" key="3">
    <source>
        <dbReference type="ARBA" id="ARBA00023015"/>
    </source>
</evidence>
<dbReference type="PANTHER" id="PTHR46714">
    <property type="entry name" value="TRANSCRIPTIONAL ACTIVATOR HAC1"/>
    <property type="match status" value="1"/>
</dbReference>
<dbReference type="InterPro" id="IPR004827">
    <property type="entry name" value="bZIP"/>
</dbReference>
<dbReference type="CDD" id="cd14710">
    <property type="entry name" value="bZIP_HAC1-like"/>
    <property type="match status" value="1"/>
</dbReference>
<dbReference type="SMART" id="SM00338">
    <property type="entry name" value="BRLZ"/>
    <property type="match status" value="1"/>
</dbReference>
<dbReference type="Proteomes" id="UP000005666">
    <property type="component" value="Chromosome 4"/>
</dbReference>
<dbReference type="eggNOG" id="ENOG502S526">
    <property type="taxonomic scope" value="Eukaryota"/>
</dbReference>
<comment type="subcellular location">
    <subcellularLocation>
        <location evidence="1">Nucleus</location>
    </subcellularLocation>
</comment>
<dbReference type="KEGG" id="tpf:TPHA_0D00380"/>
<dbReference type="GO" id="GO:0003677">
    <property type="term" value="F:DNA binding"/>
    <property type="evidence" value="ECO:0007669"/>
    <property type="project" value="UniProtKB-KW"/>
</dbReference>
<keyword evidence="6" id="KW-0834">Unfolded protein response</keyword>
<accession>G8BS61</accession>
<dbReference type="GO" id="GO:0000981">
    <property type="term" value="F:DNA-binding transcription factor activity, RNA polymerase II-specific"/>
    <property type="evidence" value="ECO:0007669"/>
    <property type="project" value="InterPro"/>
</dbReference>
<dbReference type="GO" id="GO:0006986">
    <property type="term" value="P:response to unfolded protein"/>
    <property type="evidence" value="ECO:0007669"/>
    <property type="project" value="UniProtKB-KW"/>
</dbReference>
<feature type="compositionally biased region" description="Basic and acidic residues" evidence="8">
    <location>
        <begin position="150"/>
        <end position="163"/>
    </location>
</feature>
<dbReference type="STRING" id="1071381.G8BS61"/>
<feature type="compositionally biased region" description="Basic residues" evidence="8">
    <location>
        <begin position="164"/>
        <end position="181"/>
    </location>
</feature>
<evidence type="ECO:0000256" key="6">
    <source>
        <dbReference type="ARBA" id="ARBA00023230"/>
    </source>
</evidence>
<organism evidence="10 11">
    <name type="scientific">Tetrapisispora phaffii (strain ATCC 24235 / CBS 4417 / NBRC 1672 / NRRL Y-8282 / UCD 70-5)</name>
    <name type="common">Yeast</name>
    <name type="synonym">Fabospora phaffii</name>
    <dbReference type="NCBI Taxonomy" id="1071381"/>
    <lineage>
        <taxon>Eukaryota</taxon>
        <taxon>Fungi</taxon>
        <taxon>Dikarya</taxon>
        <taxon>Ascomycota</taxon>
        <taxon>Saccharomycotina</taxon>
        <taxon>Saccharomycetes</taxon>
        <taxon>Saccharomycetales</taxon>
        <taxon>Saccharomycetaceae</taxon>
        <taxon>Tetrapisispora</taxon>
    </lineage>
</organism>
<feature type="region of interest" description="Disordered" evidence="8">
    <location>
        <begin position="132"/>
        <end position="184"/>
    </location>
</feature>
<protein>
    <recommendedName>
        <fullName evidence="9">BZIP domain-containing protein</fullName>
    </recommendedName>
</protein>
<keyword evidence="4" id="KW-0238">DNA-binding</keyword>
<keyword evidence="11" id="KW-1185">Reference proteome</keyword>
<dbReference type="Gene3D" id="1.20.5.170">
    <property type="match status" value="1"/>
</dbReference>
<dbReference type="OrthoDB" id="674948at2759"/>
<evidence type="ECO:0000313" key="11">
    <source>
        <dbReference type="Proteomes" id="UP000005666"/>
    </source>
</evidence>
<keyword evidence="3" id="KW-0805">Transcription regulation</keyword>
<keyword evidence="5" id="KW-0804">Transcription</keyword>
<feature type="compositionally biased region" description="Polar residues" evidence="8">
    <location>
        <begin position="132"/>
        <end position="144"/>
    </location>
</feature>
<evidence type="ECO:0000313" key="10">
    <source>
        <dbReference type="EMBL" id="CCE62682.1"/>
    </source>
</evidence>
<feature type="region of interest" description="Disordered" evidence="8">
    <location>
        <begin position="44"/>
        <end position="64"/>
    </location>
</feature>
<name>G8BS61_TETPH</name>
<dbReference type="PANTHER" id="PTHR46714:SF6">
    <property type="entry name" value="TRANSCRIPTIONAL ACTIVATOR HAC1"/>
    <property type="match status" value="1"/>
</dbReference>
<proteinExistence type="inferred from homology"/>
<evidence type="ECO:0000256" key="5">
    <source>
        <dbReference type="ARBA" id="ARBA00023163"/>
    </source>
</evidence>
<reference evidence="10 11" key="1">
    <citation type="journal article" date="2011" name="Proc. Natl. Acad. Sci. U.S.A.">
        <title>Evolutionary erosion of yeast sex chromosomes by mating-type switching accidents.</title>
        <authorList>
            <person name="Gordon J.L."/>
            <person name="Armisen D."/>
            <person name="Proux-Wera E."/>
            <person name="Oheigeartaigh S.S."/>
            <person name="Byrne K.P."/>
            <person name="Wolfe K.H."/>
        </authorList>
    </citation>
    <scope>NUCLEOTIDE SEQUENCE [LARGE SCALE GENOMIC DNA]</scope>
    <source>
        <strain evidence="11">ATCC 24235 / CBS 4417 / NBRC 1672 / NRRL Y-8282 / UCD 70-5</strain>
    </source>
</reference>
<dbReference type="GO" id="GO:0005634">
    <property type="term" value="C:nucleus"/>
    <property type="evidence" value="ECO:0007669"/>
    <property type="project" value="UniProtKB-SubCell"/>
</dbReference>
<evidence type="ECO:0000256" key="8">
    <source>
        <dbReference type="SAM" id="MobiDB-lite"/>
    </source>
</evidence>
<dbReference type="RefSeq" id="XP_003685116.1">
    <property type="nucleotide sequence ID" value="XM_003685068.1"/>
</dbReference>
<evidence type="ECO:0000256" key="4">
    <source>
        <dbReference type="ARBA" id="ARBA00023125"/>
    </source>
</evidence>
<comment type="similarity">
    <text evidence="2">Belongs to the bZIP family.</text>
</comment>
<evidence type="ECO:0000256" key="7">
    <source>
        <dbReference type="ARBA" id="ARBA00023242"/>
    </source>
</evidence>
<gene>
    <name evidence="10" type="primary">TPHA0D00380</name>
    <name evidence="10" type="ordered locus">TPHA_0D00380</name>
</gene>
<evidence type="ECO:0000256" key="1">
    <source>
        <dbReference type="ARBA" id="ARBA00004123"/>
    </source>
</evidence>
<sequence>MTSAIAQNIHLLNSSPALVLNPASSPASSNETIDTKSLVNGIPSDFKSTLPPRKRAKTKEEKEQRRIERILRNRKAAHQSREKKRLHLLFLEKKCAILEKILAKIDNLDTFLEADKALLADFQALSEEGLQFQPSSNSVGTSSPVDDEPTEKLSKSISSEKKSTTKKVKKPTKSSNKHKIKLATVESNISPPSTILSSSNSDGNSLSDTGIFFKEEYDSPMMPEEDSLTSFTINRERLNTWDLQLTRSYSNNEHGTSSNIGSVHKRLGSHQNDKLKFMTKDDLVLSKGNTFKSSETNDESMDHLMNNRPSDYTPTLANNSTFKFKKIESDDFFLLSDDCSNNNYNDIADSFGNANKSPFFNDYQNTDQQALYL</sequence>
<feature type="domain" description="BZIP" evidence="9">
    <location>
        <begin position="69"/>
        <end position="83"/>
    </location>
</feature>
<dbReference type="EMBL" id="HE612859">
    <property type="protein sequence ID" value="CCE62682.1"/>
    <property type="molecule type" value="Genomic_DNA"/>
</dbReference>
<dbReference type="AlphaFoldDB" id="G8BS61"/>
<dbReference type="HOGENOM" id="CLU_742224_0_0_1"/>
<evidence type="ECO:0000256" key="2">
    <source>
        <dbReference type="ARBA" id="ARBA00007163"/>
    </source>
</evidence>
<evidence type="ECO:0000259" key="9">
    <source>
        <dbReference type="PROSITE" id="PS00036"/>
    </source>
</evidence>
<dbReference type="SUPFAM" id="SSF57959">
    <property type="entry name" value="Leucine zipper domain"/>
    <property type="match status" value="1"/>
</dbReference>
<keyword evidence="7" id="KW-0539">Nucleus</keyword>
<dbReference type="InterPro" id="IPR046347">
    <property type="entry name" value="bZIP_sf"/>
</dbReference>
<dbReference type="GeneID" id="11534579"/>
<dbReference type="PROSITE" id="PS00036">
    <property type="entry name" value="BZIP_BASIC"/>
    <property type="match status" value="1"/>
</dbReference>